<feature type="region of interest" description="Disordered" evidence="1">
    <location>
        <begin position="25"/>
        <end position="55"/>
    </location>
</feature>
<feature type="domain" description="GAF" evidence="2">
    <location>
        <begin position="34"/>
        <end position="136"/>
    </location>
</feature>
<keyword evidence="4" id="KW-1185">Reference proteome</keyword>
<evidence type="ECO:0000256" key="1">
    <source>
        <dbReference type="SAM" id="MobiDB-lite"/>
    </source>
</evidence>
<dbReference type="EMBL" id="JBFAEG010000073">
    <property type="protein sequence ID" value="MEU5714093.1"/>
    <property type="molecule type" value="Genomic_DNA"/>
</dbReference>
<dbReference type="Gene3D" id="3.30.450.40">
    <property type="match status" value="1"/>
</dbReference>
<dbReference type="SUPFAM" id="SSF55781">
    <property type="entry name" value="GAF domain-like"/>
    <property type="match status" value="1"/>
</dbReference>
<accession>A0ABV3AQ64</accession>
<gene>
    <name evidence="3" type="ORF">AB0H04_46190</name>
</gene>
<dbReference type="RefSeq" id="WP_234340020.1">
    <property type="nucleotide sequence ID" value="NZ_JBFAEG010000073.1"/>
</dbReference>
<dbReference type="InterPro" id="IPR003018">
    <property type="entry name" value="GAF"/>
</dbReference>
<proteinExistence type="predicted"/>
<evidence type="ECO:0000259" key="2">
    <source>
        <dbReference type="Pfam" id="PF01590"/>
    </source>
</evidence>
<dbReference type="Proteomes" id="UP001551011">
    <property type="component" value="Unassembled WGS sequence"/>
</dbReference>
<protein>
    <submittedName>
        <fullName evidence="3">GAF domain-containing protein</fullName>
    </submittedName>
</protein>
<name>A0ABV3AQ64_9ACTN</name>
<comment type="caution">
    <text evidence="3">The sequence shown here is derived from an EMBL/GenBank/DDBJ whole genome shotgun (WGS) entry which is preliminary data.</text>
</comment>
<feature type="compositionally biased region" description="Polar residues" evidence="1">
    <location>
        <begin position="25"/>
        <end position="46"/>
    </location>
</feature>
<evidence type="ECO:0000313" key="4">
    <source>
        <dbReference type="Proteomes" id="UP001551011"/>
    </source>
</evidence>
<sequence>MIASVLHDERTRAATSAQTFQRVAEQSASGTCPSRLSAQGTHTYSAGSEPDQALTTGQPVRCSIVASSVPNWLAETPRQQRELHASAPDPVLLVPLRARGAPLGLAQLLRYRSDEPFTDDDVLLAREIGSRAALSIDNAQRYLHL</sequence>
<reference evidence="3 4" key="1">
    <citation type="submission" date="2024-06" db="EMBL/GenBank/DDBJ databases">
        <title>The Natural Products Discovery Center: Release of the First 8490 Sequenced Strains for Exploring Actinobacteria Biosynthetic Diversity.</title>
        <authorList>
            <person name="Kalkreuter E."/>
            <person name="Kautsar S.A."/>
            <person name="Yang D."/>
            <person name="Bader C.D."/>
            <person name="Teijaro C.N."/>
            <person name="Fluegel L."/>
            <person name="Davis C.M."/>
            <person name="Simpson J.R."/>
            <person name="Lauterbach L."/>
            <person name="Steele A.D."/>
            <person name="Gui C."/>
            <person name="Meng S."/>
            <person name="Li G."/>
            <person name="Viehrig K."/>
            <person name="Ye F."/>
            <person name="Su P."/>
            <person name="Kiefer A.F."/>
            <person name="Nichols A."/>
            <person name="Cepeda A.J."/>
            <person name="Yan W."/>
            <person name="Fan B."/>
            <person name="Jiang Y."/>
            <person name="Adhikari A."/>
            <person name="Zheng C.-J."/>
            <person name="Schuster L."/>
            <person name="Cowan T.M."/>
            <person name="Smanski M.J."/>
            <person name="Chevrette M.G."/>
            <person name="De Carvalho L.P.S."/>
            <person name="Shen B."/>
        </authorList>
    </citation>
    <scope>NUCLEOTIDE SEQUENCE [LARGE SCALE GENOMIC DNA]</scope>
    <source>
        <strain evidence="3 4">NPDC020594</strain>
    </source>
</reference>
<organism evidence="3 4">
    <name type="scientific">Streptomyces flaveolus</name>
    <dbReference type="NCBI Taxonomy" id="67297"/>
    <lineage>
        <taxon>Bacteria</taxon>
        <taxon>Bacillati</taxon>
        <taxon>Actinomycetota</taxon>
        <taxon>Actinomycetes</taxon>
        <taxon>Kitasatosporales</taxon>
        <taxon>Streptomycetaceae</taxon>
        <taxon>Streptomyces</taxon>
    </lineage>
</organism>
<evidence type="ECO:0000313" key="3">
    <source>
        <dbReference type="EMBL" id="MEU5714093.1"/>
    </source>
</evidence>
<dbReference type="InterPro" id="IPR029016">
    <property type="entry name" value="GAF-like_dom_sf"/>
</dbReference>
<dbReference type="Pfam" id="PF01590">
    <property type="entry name" value="GAF"/>
    <property type="match status" value="1"/>
</dbReference>